<dbReference type="GO" id="GO:0046933">
    <property type="term" value="F:proton-transporting ATP synthase activity, rotational mechanism"/>
    <property type="evidence" value="ECO:0007669"/>
    <property type="project" value="UniProtKB-UniRule"/>
</dbReference>
<evidence type="ECO:0000256" key="11">
    <source>
        <dbReference type="HAMAP-Rule" id="MF_01393"/>
    </source>
</evidence>
<dbReference type="Gene3D" id="1.20.120.220">
    <property type="entry name" value="ATP synthase, F0 complex, subunit A"/>
    <property type="match status" value="1"/>
</dbReference>
<protein>
    <recommendedName>
        <fullName evidence="11 12">ATP synthase subunit a</fullName>
    </recommendedName>
    <alternativeName>
        <fullName evidence="11">ATP synthase F0 sector subunit a</fullName>
    </alternativeName>
    <alternativeName>
        <fullName evidence="11">F-ATPase subunit 6</fullName>
    </alternativeName>
</protein>
<feature type="transmembrane region" description="Helical" evidence="11">
    <location>
        <begin position="24"/>
        <end position="42"/>
    </location>
</feature>
<evidence type="ECO:0000313" key="13">
    <source>
        <dbReference type="EMBL" id="OGL88024.1"/>
    </source>
</evidence>
<dbReference type="GO" id="GO:0042777">
    <property type="term" value="P:proton motive force-driven plasma membrane ATP synthesis"/>
    <property type="evidence" value="ECO:0007669"/>
    <property type="project" value="TreeGrafter"/>
</dbReference>
<evidence type="ECO:0000256" key="2">
    <source>
        <dbReference type="ARBA" id="ARBA00006810"/>
    </source>
</evidence>
<keyword evidence="5 11" id="KW-0812">Transmembrane</keyword>
<dbReference type="PROSITE" id="PS00449">
    <property type="entry name" value="ATPASE_A"/>
    <property type="match status" value="1"/>
</dbReference>
<keyword evidence="9 11" id="KW-0472">Membrane</keyword>
<keyword evidence="10 11" id="KW-0066">ATP synthesis</keyword>
<feature type="transmembrane region" description="Helical" evidence="11">
    <location>
        <begin position="84"/>
        <end position="112"/>
    </location>
</feature>
<evidence type="ECO:0000256" key="9">
    <source>
        <dbReference type="ARBA" id="ARBA00023136"/>
    </source>
</evidence>
<keyword evidence="7 11" id="KW-1133">Transmembrane helix</keyword>
<evidence type="ECO:0000313" key="14">
    <source>
        <dbReference type="Proteomes" id="UP000176593"/>
    </source>
</evidence>
<dbReference type="NCBIfam" id="TIGR01131">
    <property type="entry name" value="ATP_synt_6_or_A"/>
    <property type="match status" value="1"/>
</dbReference>
<keyword evidence="4 11" id="KW-0138">CF(0)</keyword>
<evidence type="ECO:0000256" key="3">
    <source>
        <dbReference type="ARBA" id="ARBA00022448"/>
    </source>
</evidence>
<dbReference type="EMBL" id="MGEQ01000002">
    <property type="protein sequence ID" value="OGL88024.1"/>
    <property type="molecule type" value="Genomic_DNA"/>
</dbReference>
<comment type="subcellular location">
    <subcellularLocation>
        <location evidence="11 12">Cell membrane</location>
        <topology evidence="11 12">Multi-pass membrane protein</topology>
    </subcellularLocation>
    <subcellularLocation>
        <location evidence="1">Membrane</location>
        <topology evidence="1">Multi-pass membrane protein</topology>
    </subcellularLocation>
</comment>
<dbReference type="Proteomes" id="UP000176593">
    <property type="component" value="Unassembled WGS sequence"/>
</dbReference>
<dbReference type="PRINTS" id="PR00123">
    <property type="entry name" value="ATPASEA"/>
</dbReference>
<feature type="transmembrane region" description="Helical" evidence="11">
    <location>
        <begin position="206"/>
        <end position="226"/>
    </location>
</feature>
<evidence type="ECO:0000256" key="6">
    <source>
        <dbReference type="ARBA" id="ARBA00022781"/>
    </source>
</evidence>
<evidence type="ECO:0000256" key="1">
    <source>
        <dbReference type="ARBA" id="ARBA00004141"/>
    </source>
</evidence>
<dbReference type="HAMAP" id="MF_01393">
    <property type="entry name" value="ATP_synth_a_bact"/>
    <property type="match status" value="1"/>
</dbReference>
<dbReference type="CDD" id="cd00310">
    <property type="entry name" value="ATP-synt_Fo_a_6"/>
    <property type="match status" value="1"/>
</dbReference>
<comment type="caution">
    <text evidence="13">The sequence shown here is derived from an EMBL/GenBank/DDBJ whole genome shotgun (WGS) entry which is preliminary data.</text>
</comment>
<dbReference type="InterPro" id="IPR045082">
    <property type="entry name" value="ATP_syn_F0_a_bact/chloroplast"/>
</dbReference>
<reference evidence="13 14" key="1">
    <citation type="journal article" date="2016" name="Nat. Commun.">
        <title>Thousands of microbial genomes shed light on interconnected biogeochemical processes in an aquifer system.</title>
        <authorList>
            <person name="Anantharaman K."/>
            <person name="Brown C.T."/>
            <person name="Hug L.A."/>
            <person name="Sharon I."/>
            <person name="Castelle C.J."/>
            <person name="Probst A.J."/>
            <person name="Thomas B.C."/>
            <person name="Singh A."/>
            <person name="Wilkins M.J."/>
            <person name="Karaoz U."/>
            <person name="Brodie E.L."/>
            <person name="Williams K.H."/>
            <person name="Hubbard S.S."/>
            <person name="Banfield J.F."/>
        </authorList>
    </citation>
    <scope>NUCLEOTIDE SEQUENCE [LARGE SCALE GENOMIC DNA]</scope>
</reference>
<evidence type="ECO:0000256" key="12">
    <source>
        <dbReference type="RuleBase" id="RU000483"/>
    </source>
</evidence>
<feature type="transmembrane region" description="Helical" evidence="11">
    <location>
        <begin position="132"/>
        <end position="155"/>
    </location>
</feature>
<feature type="transmembrane region" description="Helical" evidence="11">
    <location>
        <begin position="176"/>
        <end position="194"/>
    </location>
</feature>
<sequence>MQFSIPPAAAETVFHLGGLSVTNAIINSWVAVVFFVVIAILLNRKQTRVPKGLRNIAEGLVEFMLAEVQKVTGDAKRSRQFLPIVGTIFLFVLFSNWIGLFPGVGSIGVWGIHNGEKELIPFFRSAASDLNLTLAIAAFAVLTSHFIGLRSVGIVNHFSKFVNIRGIWRSLKKGPMAIMVAVIEFGVGLLEIVSELAKVLSLSLRLFGNVFAGEVLLSVMIGLFSFFLPIPFLFLEILVGVIQATVFAMLTLAYLTVATTSHEEHEEEHVESHANAHA</sequence>
<evidence type="ECO:0000256" key="10">
    <source>
        <dbReference type="ARBA" id="ARBA00023310"/>
    </source>
</evidence>
<dbReference type="PANTHER" id="PTHR42823:SF3">
    <property type="entry name" value="ATP SYNTHASE SUBUNIT A, CHLOROPLASTIC"/>
    <property type="match status" value="1"/>
</dbReference>
<dbReference type="InterPro" id="IPR023011">
    <property type="entry name" value="ATP_synth_F0_asu_AS"/>
</dbReference>
<name>A0A1F7VDH7_9BACT</name>
<keyword evidence="11" id="KW-1003">Cell membrane</keyword>
<organism evidence="13 14">
    <name type="scientific">Candidatus Uhrbacteria bacterium RIFCSPLOWO2_02_FULL_48_18</name>
    <dbReference type="NCBI Taxonomy" id="1802408"/>
    <lineage>
        <taxon>Bacteria</taxon>
        <taxon>Candidatus Uhriibacteriota</taxon>
    </lineage>
</organism>
<proteinExistence type="inferred from homology"/>
<dbReference type="Pfam" id="PF00119">
    <property type="entry name" value="ATP-synt_A"/>
    <property type="match status" value="1"/>
</dbReference>
<keyword evidence="6 11" id="KW-0375">Hydrogen ion transport</keyword>
<accession>A0A1F7VDH7</accession>
<dbReference type="GO" id="GO:0005886">
    <property type="term" value="C:plasma membrane"/>
    <property type="evidence" value="ECO:0007669"/>
    <property type="project" value="UniProtKB-SubCell"/>
</dbReference>
<evidence type="ECO:0000256" key="4">
    <source>
        <dbReference type="ARBA" id="ARBA00022547"/>
    </source>
</evidence>
<keyword evidence="8 11" id="KW-0406">Ion transport</keyword>
<dbReference type="SUPFAM" id="SSF81336">
    <property type="entry name" value="F1F0 ATP synthase subunit A"/>
    <property type="match status" value="1"/>
</dbReference>
<gene>
    <name evidence="11" type="primary">atpB</name>
    <name evidence="13" type="ORF">A3I41_02865</name>
</gene>
<feature type="transmembrane region" description="Helical" evidence="11">
    <location>
        <begin position="233"/>
        <end position="255"/>
    </location>
</feature>
<evidence type="ECO:0000256" key="8">
    <source>
        <dbReference type="ARBA" id="ARBA00023065"/>
    </source>
</evidence>
<dbReference type="GO" id="GO:0045259">
    <property type="term" value="C:proton-transporting ATP synthase complex"/>
    <property type="evidence" value="ECO:0007669"/>
    <property type="project" value="UniProtKB-KW"/>
</dbReference>
<evidence type="ECO:0000256" key="5">
    <source>
        <dbReference type="ARBA" id="ARBA00022692"/>
    </source>
</evidence>
<dbReference type="InterPro" id="IPR035908">
    <property type="entry name" value="F0_ATP_A_sf"/>
</dbReference>
<keyword evidence="3 11" id="KW-0813">Transport</keyword>
<comment type="similarity">
    <text evidence="2 11 12">Belongs to the ATPase A chain family.</text>
</comment>
<dbReference type="InterPro" id="IPR000568">
    <property type="entry name" value="ATP_synth_F0_asu"/>
</dbReference>
<evidence type="ECO:0000256" key="7">
    <source>
        <dbReference type="ARBA" id="ARBA00022989"/>
    </source>
</evidence>
<dbReference type="PANTHER" id="PTHR42823">
    <property type="entry name" value="ATP SYNTHASE SUBUNIT A, CHLOROPLASTIC"/>
    <property type="match status" value="1"/>
</dbReference>
<comment type="function">
    <text evidence="11 12">Key component of the proton channel; it plays a direct role in the translocation of protons across the membrane.</text>
</comment>
<dbReference type="AlphaFoldDB" id="A0A1F7VDH7"/>